<protein>
    <submittedName>
        <fullName evidence="1">Uncharacterized protein</fullName>
    </submittedName>
</protein>
<accession>A0A9D3Y8K3</accession>
<name>A0A9D3Y8K3_DREPO</name>
<evidence type="ECO:0000313" key="2">
    <source>
        <dbReference type="Proteomes" id="UP000828390"/>
    </source>
</evidence>
<comment type="caution">
    <text evidence="1">The sequence shown here is derived from an EMBL/GenBank/DDBJ whole genome shotgun (WGS) entry which is preliminary data.</text>
</comment>
<dbReference type="Proteomes" id="UP000828390">
    <property type="component" value="Unassembled WGS sequence"/>
</dbReference>
<proteinExistence type="predicted"/>
<dbReference type="AlphaFoldDB" id="A0A9D3Y8K3"/>
<dbReference type="EMBL" id="JAIWYP010000016">
    <property type="protein sequence ID" value="KAH3695570.1"/>
    <property type="molecule type" value="Genomic_DNA"/>
</dbReference>
<keyword evidence="2" id="KW-1185">Reference proteome</keyword>
<sequence>MYELFKTSADEYYRCRQLKYKCQHIGHIPVHDKKGFLIETKYKLSLGRQGVYTITLYHTKSSCLVNGTHMNAFIRDDLLEILKFGEQNLIKHGTTGDEVNATIQRLIL</sequence>
<reference evidence="1" key="2">
    <citation type="submission" date="2020-11" db="EMBL/GenBank/DDBJ databases">
        <authorList>
            <person name="McCartney M.A."/>
            <person name="Auch B."/>
            <person name="Kono T."/>
            <person name="Mallez S."/>
            <person name="Becker A."/>
            <person name="Gohl D.M."/>
            <person name="Silverstein K.A.T."/>
            <person name="Koren S."/>
            <person name="Bechman K.B."/>
            <person name="Herman A."/>
            <person name="Abrahante J.E."/>
            <person name="Garbe J."/>
        </authorList>
    </citation>
    <scope>NUCLEOTIDE SEQUENCE</scope>
    <source>
        <strain evidence="1">Duluth1</strain>
        <tissue evidence="1">Whole animal</tissue>
    </source>
</reference>
<organism evidence="1 2">
    <name type="scientific">Dreissena polymorpha</name>
    <name type="common">Zebra mussel</name>
    <name type="synonym">Mytilus polymorpha</name>
    <dbReference type="NCBI Taxonomy" id="45954"/>
    <lineage>
        <taxon>Eukaryota</taxon>
        <taxon>Metazoa</taxon>
        <taxon>Spiralia</taxon>
        <taxon>Lophotrochozoa</taxon>
        <taxon>Mollusca</taxon>
        <taxon>Bivalvia</taxon>
        <taxon>Autobranchia</taxon>
        <taxon>Heteroconchia</taxon>
        <taxon>Euheterodonta</taxon>
        <taxon>Imparidentia</taxon>
        <taxon>Neoheterodontei</taxon>
        <taxon>Myida</taxon>
        <taxon>Dreissenoidea</taxon>
        <taxon>Dreissenidae</taxon>
        <taxon>Dreissena</taxon>
    </lineage>
</organism>
<gene>
    <name evidence="1" type="ORF">DPMN_083031</name>
</gene>
<reference evidence="1" key="1">
    <citation type="journal article" date="2019" name="bioRxiv">
        <title>The Genome of the Zebra Mussel, Dreissena polymorpha: A Resource for Invasive Species Research.</title>
        <authorList>
            <person name="McCartney M.A."/>
            <person name="Auch B."/>
            <person name="Kono T."/>
            <person name="Mallez S."/>
            <person name="Zhang Y."/>
            <person name="Obille A."/>
            <person name="Becker A."/>
            <person name="Abrahante J.E."/>
            <person name="Garbe J."/>
            <person name="Badalamenti J.P."/>
            <person name="Herman A."/>
            <person name="Mangelson H."/>
            <person name="Liachko I."/>
            <person name="Sullivan S."/>
            <person name="Sone E.D."/>
            <person name="Koren S."/>
            <person name="Silverstein K.A.T."/>
            <person name="Beckman K.B."/>
            <person name="Gohl D.M."/>
        </authorList>
    </citation>
    <scope>NUCLEOTIDE SEQUENCE</scope>
    <source>
        <strain evidence="1">Duluth1</strain>
        <tissue evidence="1">Whole animal</tissue>
    </source>
</reference>
<evidence type="ECO:0000313" key="1">
    <source>
        <dbReference type="EMBL" id="KAH3695570.1"/>
    </source>
</evidence>